<dbReference type="Proteomes" id="UP001595710">
    <property type="component" value="Unassembled WGS sequence"/>
</dbReference>
<keyword evidence="3" id="KW-1185">Reference proteome</keyword>
<dbReference type="RefSeq" id="WP_290281613.1">
    <property type="nucleotide sequence ID" value="NZ_JAUFQI010000001.1"/>
</dbReference>
<accession>A0ABV7WUH3</accession>
<dbReference type="PANTHER" id="PTHR30399:SF1">
    <property type="entry name" value="UTP PYROPHOSPHATASE"/>
    <property type="match status" value="1"/>
</dbReference>
<evidence type="ECO:0000259" key="1">
    <source>
        <dbReference type="Pfam" id="PF01863"/>
    </source>
</evidence>
<evidence type="ECO:0000313" key="2">
    <source>
        <dbReference type="EMBL" id="MFC3702080.1"/>
    </source>
</evidence>
<comment type="caution">
    <text evidence="2">The sequence shown here is derived from an EMBL/GenBank/DDBJ whole genome shotgun (WGS) entry which is preliminary data.</text>
</comment>
<dbReference type="InterPro" id="IPR002725">
    <property type="entry name" value="YgjP-like_metallopeptidase"/>
</dbReference>
<organism evidence="2 3">
    <name type="scientific">Reinekea marina</name>
    <dbReference type="NCBI Taxonomy" id="1310421"/>
    <lineage>
        <taxon>Bacteria</taxon>
        <taxon>Pseudomonadati</taxon>
        <taxon>Pseudomonadota</taxon>
        <taxon>Gammaproteobacteria</taxon>
        <taxon>Oceanospirillales</taxon>
        <taxon>Saccharospirillaceae</taxon>
        <taxon>Reinekea</taxon>
    </lineage>
</organism>
<sequence length="230" mass="26872">MTALNWQQHPIKLVRSKRKTIGLYVKEQSIELRAPKHVSINELTDFVHSKQAWLTKTLNEQAQLKLEQPDFSQLNYLPFMGVQKPLHIIQSTKTGWRDTPEAIQIFNQNSDKASTHAILADFYLTKAKSVLHNKTIDLVTQQGWQHKLTDIRFRRTKTKWGHCTAQGRIQYNWLILMAPESVIDYLIAHEVSHLKHLNHSALFWQQVEAIHPTYKKDKQWLSDNGHTLIL</sequence>
<dbReference type="InterPro" id="IPR053136">
    <property type="entry name" value="UTP_pyrophosphatase-like"/>
</dbReference>
<dbReference type="PANTHER" id="PTHR30399">
    <property type="entry name" value="UNCHARACTERIZED PROTEIN YGJP"/>
    <property type="match status" value="1"/>
</dbReference>
<reference evidence="3" key="1">
    <citation type="journal article" date="2019" name="Int. J. Syst. Evol. Microbiol.">
        <title>The Global Catalogue of Microorganisms (GCM) 10K type strain sequencing project: providing services to taxonomists for standard genome sequencing and annotation.</title>
        <authorList>
            <consortium name="The Broad Institute Genomics Platform"/>
            <consortium name="The Broad Institute Genome Sequencing Center for Infectious Disease"/>
            <person name="Wu L."/>
            <person name="Ma J."/>
        </authorList>
    </citation>
    <scope>NUCLEOTIDE SEQUENCE [LARGE SCALE GENOMIC DNA]</scope>
    <source>
        <strain evidence="3">CECT 8288</strain>
    </source>
</reference>
<gene>
    <name evidence="2" type="ORF">ACFOND_10540</name>
</gene>
<name>A0ABV7WUH3_9GAMM</name>
<dbReference type="CDD" id="cd07344">
    <property type="entry name" value="M48_yhfN_like"/>
    <property type="match status" value="1"/>
</dbReference>
<proteinExistence type="predicted"/>
<dbReference type="EMBL" id="JBHRYN010000012">
    <property type="protein sequence ID" value="MFC3702080.1"/>
    <property type="molecule type" value="Genomic_DNA"/>
</dbReference>
<dbReference type="Gene3D" id="3.30.2010.10">
    <property type="entry name" value="Metalloproteases ('zincins'), catalytic domain"/>
    <property type="match status" value="1"/>
</dbReference>
<dbReference type="Pfam" id="PF01863">
    <property type="entry name" value="YgjP-like"/>
    <property type="match status" value="1"/>
</dbReference>
<protein>
    <submittedName>
        <fullName evidence="2">M48 family metallopeptidase</fullName>
    </submittedName>
</protein>
<feature type="domain" description="YgjP-like metallopeptidase" evidence="1">
    <location>
        <begin position="19"/>
        <end position="223"/>
    </location>
</feature>
<evidence type="ECO:0000313" key="3">
    <source>
        <dbReference type="Proteomes" id="UP001595710"/>
    </source>
</evidence>